<dbReference type="AlphaFoldDB" id="A0A8J3VTD3"/>
<dbReference type="InterPro" id="IPR010617">
    <property type="entry name" value="TMEM175-like"/>
</dbReference>
<feature type="transmembrane region" description="Helical" evidence="13">
    <location>
        <begin position="53"/>
        <end position="71"/>
    </location>
</feature>
<comment type="subcellular location">
    <subcellularLocation>
        <location evidence="1">Membrane</location>
        <topology evidence="1">Multi-pass membrane protein</topology>
    </subcellularLocation>
</comment>
<dbReference type="Pfam" id="PF06736">
    <property type="entry name" value="TMEM175"/>
    <property type="match status" value="1"/>
</dbReference>
<keyword evidence="11" id="KW-0407">Ion channel</keyword>
<feature type="transmembrane region" description="Helical" evidence="13">
    <location>
        <begin position="191"/>
        <end position="211"/>
    </location>
</feature>
<accession>A0A8J3VTD3</accession>
<feature type="transmembrane region" description="Helical" evidence="13">
    <location>
        <begin position="92"/>
        <end position="112"/>
    </location>
</feature>
<evidence type="ECO:0000256" key="9">
    <source>
        <dbReference type="ARBA" id="ARBA00023065"/>
    </source>
</evidence>
<organism evidence="14 15">
    <name type="scientific">Rugosimonospora africana</name>
    <dbReference type="NCBI Taxonomy" id="556532"/>
    <lineage>
        <taxon>Bacteria</taxon>
        <taxon>Bacillati</taxon>
        <taxon>Actinomycetota</taxon>
        <taxon>Actinomycetes</taxon>
        <taxon>Micromonosporales</taxon>
        <taxon>Micromonosporaceae</taxon>
        <taxon>Rugosimonospora</taxon>
    </lineage>
</organism>
<keyword evidence="15" id="KW-1185">Reference proteome</keyword>
<name>A0A8J3VTD3_9ACTN</name>
<sequence length="216" mass="23650">MTGPDNSGAESDTGRTEAFSDGILAIVITLLVLDLRPPNSPAGHLLSGLLEQWPGYAAYVASYAYVAVVWLNHKATFRRIRRADRGLNWLNLLVLFSTALLPFPTTVLSSALRRPDQADRRVAVATYALVGVVLSAAWLVLYHYLARHADLLQDTAHDRFFRSERLRALVGVVLYALAGIVGFLVSPLVGLGIFVVLPVFYGLTSGGLYQLRPFAR</sequence>
<dbReference type="GO" id="GO:0016020">
    <property type="term" value="C:membrane"/>
    <property type="evidence" value="ECO:0007669"/>
    <property type="project" value="UniProtKB-SubCell"/>
</dbReference>
<evidence type="ECO:0000256" key="13">
    <source>
        <dbReference type="SAM" id="Phobius"/>
    </source>
</evidence>
<keyword evidence="6" id="KW-0631">Potassium channel</keyword>
<evidence type="ECO:0000256" key="5">
    <source>
        <dbReference type="ARBA" id="ARBA00022692"/>
    </source>
</evidence>
<dbReference type="PANTHER" id="PTHR31462">
    <property type="entry name" value="ENDOSOMAL/LYSOSOMAL POTASSIUM CHANNEL TMEM175"/>
    <property type="match status" value="1"/>
</dbReference>
<dbReference type="Proteomes" id="UP000642748">
    <property type="component" value="Unassembled WGS sequence"/>
</dbReference>
<proteinExistence type="inferred from homology"/>
<feature type="transmembrane region" description="Helical" evidence="13">
    <location>
        <begin position="166"/>
        <end position="185"/>
    </location>
</feature>
<evidence type="ECO:0000256" key="12">
    <source>
        <dbReference type="ARBA" id="ARBA00034430"/>
    </source>
</evidence>
<evidence type="ECO:0000256" key="2">
    <source>
        <dbReference type="ARBA" id="ARBA00006920"/>
    </source>
</evidence>
<evidence type="ECO:0000313" key="15">
    <source>
        <dbReference type="Proteomes" id="UP000642748"/>
    </source>
</evidence>
<dbReference type="RefSeq" id="WP_203921607.1">
    <property type="nucleotide sequence ID" value="NZ_BONZ01000062.1"/>
</dbReference>
<comment type="similarity">
    <text evidence="2">Belongs to the TMEM175 family.</text>
</comment>
<protein>
    <submittedName>
        <fullName evidence="14">DUF1211 domain-containing membrane protein</fullName>
    </submittedName>
</protein>
<evidence type="ECO:0000256" key="7">
    <source>
        <dbReference type="ARBA" id="ARBA00022958"/>
    </source>
</evidence>
<evidence type="ECO:0000256" key="10">
    <source>
        <dbReference type="ARBA" id="ARBA00023136"/>
    </source>
</evidence>
<dbReference type="EMBL" id="BONZ01000062">
    <property type="protein sequence ID" value="GIH18070.1"/>
    <property type="molecule type" value="Genomic_DNA"/>
</dbReference>
<keyword evidence="10 13" id="KW-0472">Membrane</keyword>
<evidence type="ECO:0000256" key="1">
    <source>
        <dbReference type="ARBA" id="ARBA00004141"/>
    </source>
</evidence>
<keyword evidence="4" id="KW-0633">Potassium transport</keyword>
<evidence type="ECO:0000256" key="8">
    <source>
        <dbReference type="ARBA" id="ARBA00022989"/>
    </source>
</evidence>
<feature type="transmembrane region" description="Helical" evidence="13">
    <location>
        <begin position="124"/>
        <end position="145"/>
    </location>
</feature>
<evidence type="ECO:0000313" key="14">
    <source>
        <dbReference type="EMBL" id="GIH18070.1"/>
    </source>
</evidence>
<dbReference type="PANTHER" id="PTHR31462:SF5">
    <property type="entry name" value="ENDOSOMAL_LYSOSOMAL PROTON CHANNEL TMEM175"/>
    <property type="match status" value="1"/>
</dbReference>
<keyword evidence="5 13" id="KW-0812">Transmembrane</keyword>
<comment type="caution">
    <text evidence="14">The sequence shown here is derived from an EMBL/GenBank/DDBJ whole genome shotgun (WGS) entry which is preliminary data.</text>
</comment>
<comment type="catalytic activity">
    <reaction evidence="12">
        <text>K(+)(in) = K(+)(out)</text>
        <dbReference type="Rhea" id="RHEA:29463"/>
        <dbReference type="ChEBI" id="CHEBI:29103"/>
    </reaction>
</comment>
<keyword evidence="3" id="KW-0813">Transport</keyword>
<evidence type="ECO:0000256" key="6">
    <source>
        <dbReference type="ARBA" id="ARBA00022826"/>
    </source>
</evidence>
<evidence type="ECO:0000256" key="11">
    <source>
        <dbReference type="ARBA" id="ARBA00023303"/>
    </source>
</evidence>
<keyword evidence="7" id="KW-0630">Potassium</keyword>
<keyword evidence="8 13" id="KW-1133">Transmembrane helix</keyword>
<keyword evidence="9" id="KW-0406">Ion transport</keyword>
<dbReference type="GO" id="GO:0005267">
    <property type="term" value="F:potassium channel activity"/>
    <property type="evidence" value="ECO:0007669"/>
    <property type="project" value="UniProtKB-KW"/>
</dbReference>
<gene>
    <name evidence="14" type="ORF">Raf01_62420</name>
</gene>
<reference evidence="14" key="1">
    <citation type="submission" date="2021-01" db="EMBL/GenBank/DDBJ databases">
        <title>Whole genome shotgun sequence of Rugosimonospora africana NBRC 104875.</title>
        <authorList>
            <person name="Komaki H."/>
            <person name="Tamura T."/>
        </authorList>
    </citation>
    <scope>NUCLEOTIDE SEQUENCE</scope>
    <source>
        <strain evidence="14">NBRC 104875</strain>
    </source>
</reference>
<dbReference type="GO" id="GO:0015252">
    <property type="term" value="F:proton channel activity"/>
    <property type="evidence" value="ECO:0007669"/>
    <property type="project" value="InterPro"/>
</dbReference>
<evidence type="ECO:0000256" key="3">
    <source>
        <dbReference type="ARBA" id="ARBA00022448"/>
    </source>
</evidence>
<evidence type="ECO:0000256" key="4">
    <source>
        <dbReference type="ARBA" id="ARBA00022538"/>
    </source>
</evidence>